<evidence type="ECO:0000256" key="1">
    <source>
        <dbReference type="SAM" id="Phobius"/>
    </source>
</evidence>
<dbReference type="InterPro" id="IPR032118">
    <property type="entry name" value="Phage_holin_HP1"/>
</dbReference>
<reference evidence="3 4" key="1">
    <citation type="submission" date="2018-04" db="EMBL/GenBank/DDBJ databases">
        <title>Whole genome sequencing of Morganella morganii AR_0133.</title>
        <authorList>
            <person name="Conlan S."/>
            <person name="Thomas P.J."/>
            <person name="Mullikin J."/>
            <person name="Frank K.M."/>
            <person name="Segre J.A."/>
        </authorList>
    </citation>
    <scope>NUCLEOTIDE SEQUENCE [LARGE SCALE GENOMIC DNA]</scope>
    <source>
        <strain evidence="3 4">AR_0133</strain>
    </source>
</reference>
<dbReference type="Proteomes" id="UP000244682">
    <property type="component" value="Chromosome"/>
</dbReference>
<evidence type="ECO:0000313" key="3">
    <source>
        <dbReference type="EMBL" id="AWC94935.1"/>
    </source>
</evidence>
<dbReference type="Pfam" id="PF16080">
    <property type="entry name" value="Phage_holin_2_3"/>
    <property type="match status" value="1"/>
</dbReference>
<dbReference type="RefSeq" id="WP_108655168.1">
    <property type="nucleotide sequence ID" value="NZ_CP028956.1"/>
</dbReference>
<proteinExistence type="predicted"/>
<evidence type="ECO:0000313" key="4">
    <source>
        <dbReference type="Proteomes" id="UP000244682"/>
    </source>
</evidence>
<dbReference type="AlphaFoldDB" id="A0AAU8ZP71"/>
<feature type="transmembrane region" description="Helical" evidence="1">
    <location>
        <begin position="12"/>
        <end position="30"/>
    </location>
</feature>
<protein>
    <submittedName>
        <fullName evidence="3">Holin</fullName>
    </submittedName>
</protein>
<keyword evidence="1" id="KW-0472">Membrane</keyword>
<dbReference type="EMBL" id="CP028956">
    <property type="protein sequence ID" value="AWC94935.1"/>
    <property type="molecule type" value="Genomic_DNA"/>
</dbReference>
<evidence type="ECO:0000313" key="2">
    <source>
        <dbReference type="EMBL" id="AWC92337.1"/>
    </source>
</evidence>
<organism evidence="3 4">
    <name type="scientific">Morganella morganii</name>
    <name type="common">Proteus morganii</name>
    <dbReference type="NCBI Taxonomy" id="582"/>
    <lineage>
        <taxon>Bacteria</taxon>
        <taxon>Pseudomonadati</taxon>
        <taxon>Pseudomonadota</taxon>
        <taxon>Gammaproteobacteria</taxon>
        <taxon>Enterobacterales</taxon>
        <taxon>Morganellaceae</taxon>
        <taxon>Morganella</taxon>
    </lineage>
</organism>
<keyword evidence="1" id="KW-0812">Transmembrane</keyword>
<feature type="transmembrane region" description="Helical" evidence="1">
    <location>
        <begin position="36"/>
        <end position="56"/>
    </location>
</feature>
<gene>
    <name evidence="2" type="ORF">AM380_01025</name>
    <name evidence="3" type="ORF">AM380_15440</name>
</gene>
<dbReference type="EMBL" id="CP028956">
    <property type="protein sequence ID" value="AWC92337.1"/>
    <property type="molecule type" value="Genomic_DNA"/>
</dbReference>
<keyword evidence="1" id="KW-1133">Transmembrane helix</keyword>
<sequence>MRMSEKYSSPAAYFWGLFTTAAGATSSWLGDVSLEQWAIVAGIICTVGTFLVNWYYKRKEFQLKAGEHHEKPII</sequence>
<name>A0AAU8ZP71_MORMO</name>
<accession>A0AAU8ZP71</accession>